<sequence length="268" mass="28812">MHTPMKRLALAAVTVAIWAVITLGSARLQVSSTISLQSLITSRLAWGVGSAGLFLVVVAWLAGWRDLGFRKPQPWRSLWLLWLPGLYLLALGATGIVQGHLQPAAVAMVLVNTAMVGFSEELAFRGVLWGAVRRAMPFWPGFFLVSMAFGSVHVFNAILTGELAAAGVQALNAFMSGCAYLAIRIRTRSILPIMIVHAAWDFVVFLVGSGADHAAAPGADTGLQLVFGILLTGPLFLYGLWLVRNDQVRAGWRDDSMDPSPFTTGAKP</sequence>
<keyword evidence="4" id="KW-1185">Reference proteome</keyword>
<dbReference type="GO" id="GO:0080120">
    <property type="term" value="P:CAAX-box protein maturation"/>
    <property type="evidence" value="ECO:0007669"/>
    <property type="project" value="UniProtKB-ARBA"/>
</dbReference>
<evidence type="ECO:0000313" key="3">
    <source>
        <dbReference type="EMBL" id="MBA1375984.1"/>
    </source>
</evidence>
<dbReference type="EMBL" id="VDES01000003">
    <property type="protein sequence ID" value="MBA1375984.1"/>
    <property type="molecule type" value="Genomic_DNA"/>
</dbReference>
<evidence type="ECO:0000259" key="2">
    <source>
        <dbReference type="Pfam" id="PF02517"/>
    </source>
</evidence>
<feature type="transmembrane region" description="Helical" evidence="1">
    <location>
        <begin position="136"/>
        <end position="158"/>
    </location>
</feature>
<dbReference type="PANTHER" id="PTHR36435">
    <property type="entry name" value="SLR1288 PROTEIN"/>
    <property type="match status" value="1"/>
</dbReference>
<name>A0A7V8UAE9_9SPHN</name>
<dbReference type="GO" id="GO:0008237">
    <property type="term" value="F:metallopeptidase activity"/>
    <property type="evidence" value="ECO:0007669"/>
    <property type="project" value="UniProtKB-KW"/>
</dbReference>
<gene>
    <name evidence="3" type="ORF">FG486_16700</name>
</gene>
<comment type="caution">
    <text evidence="3">The sequence shown here is derived from an EMBL/GenBank/DDBJ whole genome shotgun (WGS) entry which is preliminary data.</text>
</comment>
<dbReference type="InterPro" id="IPR052710">
    <property type="entry name" value="CAAX_protease"/>
</dbReference>
<keyword evidence="3" id="KW-0645">Protease</keyword>
<protein>
    <submittedName>
        <fullName evidence="3">CPBP family intramembrane metalloprotease</fullName>
    </submittedName>
</protein>
<keyword evidence="3" id="KW-0482">Metalloprotease</keyword>
<feature type="transmembrane region" description="Helical" evidence="1">
    <location>
        <begin position="223"/>
        <end position="243"/>
    </location>
</feature>
<keyword evidence="1" id="KW-1133">Transmembrane helix</keyword>
<dbReference type="Pfam" id="PF02517">
    <property type="entry name" value="Rce1-like"/>
    <property type="match status" value="1"/>
</dbReference>
<feature type="domain" description="CAAX prenyl protease 2/Lysostaphin resistance protein A-like" evidence="2">
    <location>
        <begin position="105"/>
        <end position="203"/>
    </location>
</feature>
<evidence type="ECO:0000313" key="4">
    <source>
        <dbReference type="Proteomes" id="UP000589292"/>
    </source>
</evidence>
<organism evidence="3 4">
    <name type="scientific">Sphingomonas ursincola</name>
    <dbReference type="NCBI Taxonomy" id="56361"/>
    <lineage>
        <taxon>Bacteria</taxon>
        <taxon>Pseudomonadati</taxon>
        <taxon>Pseudomonadota</taxon>
        <taxon>Alphaproteobacteria</taxon>
        <taxon>Sphingomonadales</taxon>
        <taxon>Sphingomonadaceae</taxon>
        <taxon>Sphingomonas</taxon>
    </lineage>
</organism>
<reference evidence="3 4" key="1">
    <citation type="journal article" date="1994" name="Int. J. Syst. Bacteriol.">
        <title>Phylogenetic positions of novel aerobic, bacteriochlorophyll a-containing bacteria and description of Roseococcus thiosulfatophilus gen. nov., sp. nov., Erythromicrobium ramosum gen. nov., sp. nov., and Erythrobacter litoralis sp. nov.</title>
        <authorList>
            <person name="Yurkov V."/>
            <person name="Stackebrandt E."/>
            <person name="Holmes A."/>
            <person name="Fuerst J.A."/>
            <person name="Hugenholtz P."/>
            <person name="Golecki J."/>
            <person name="Gad'on N."/>
            <person name="Gorlenko V.M."/>
            <person name="Kompantseva E.I."/>
            <person name="Drews G."/>
        </authorList>
    </citation>
    <scope>NUCLEOTIDE SEQUENCE [LARGE SCALE GENOMIC DNA]</scope>
    <source>
        <strain evidence="3 4">KR-99</strain>
    </source>
</reference>
<dbReference type="GO" id="GO:0006508">
    <property type="term" value="P:proteolysis"/>
    <property type="evidence" value="ECO:0007669"/>
    <property type="project" value="UniProtKB-KW"/>
</dbReference>
<feature type="transmembrane region" description="Helical" evidence="1">
    <location>
        <begin position="44"/>
        <end position="65"/>
    </location>
</feature>
<feature type="transmembrane region" description="Helical" evidence="1">
    <location>
        <begin position="104"/>
        <end position="124"/>
    </location>
</feature>
<keyword evidence="3" id="KW-0378">Hydrolase</keyword>
<feature type="transmembrane region" description="Helical" evidence="1">
    <location>
        <begin position="190"/>
        <end position="211"/>
    </location>
</feature>
<feature type="transmembrane region" description="Helical" evidence="1">
    <location>
        <begin position="164"/>
        <end position="183"/>
    </location>
</feature>
<dbReference type="Proteomes" id="UP000589292">
    <property type="component" value="Unassembled WGS sequence"/>
</dbReference>
<feature type="transmembrane region" description="Helical" evidence="1">
    <location>
        <begin position="77"/>
        <end position="98"/>
    </location>
</feature>
<accession>A0A7V8UAE9</accession>
<keyword evidence="1" id="KW-0812">Transmembrane</keyword>
<dbReference type="PANTHER" id="PTHR36435:SF1">
    <property type="entry name" value="CAAX AMINO TERMINAL PROTEASE FAMILY PROTEIN"/>
    <property type="match status" value="1"/>
</dbReference>
<keyword evidence="1" id="KW-0472">Membrane</keyword>
<dbReference type="AlphaFoldDB" id="A0A7V8UAE9"/>
<dbReference type="InterPro" id="IPR003675">
    <property type="entry name" value="Rce1/LyrA-like_dom"/>
</dbReference>
<evidence type="ECO:0000256" key="1">
    <source>
        <dbReference type="SAM" id="Phobius"/>
    </source>
</evidence>
<proteinExistence type="predicted"/>
<dbReference type="GO" id="GO:0004175">
    <property type="term" value="F:endopeptidase activity"/>
    <property type="evidence" value="ECO:0007669"/>
    <property type="project" value="UniProtKB-ARBA"/>
</dbReference>